<dbReference type="GO" id="GO:0016020">
    <property type="term" value="C:membrane"/>
    <property type="evidence" value="ECO:0007669"/>
    <property type="project" value="UniProtKB-SubCell"/>
</dbReference>
<evidence type="ECO:0000256" key="5">
    <source>
        <dbReference type="ARBA" id="ARBA00022692"/>
    </source>
</evidence>
<evidence type="ECO:0000256" key="6">
    <source>
        <dbReference type="ARBA" id="ARBA00022989"/>
    </source>
</evidence>
<dbReference type="RefSeq" id="WP_135622392.1">
    <property type="nucleotide sequence ID" value="NZ_CP054491.1"/>
</dbReference>
<dbReference type="InterPro" id="IPR001675">
    <property type="entry name" value="Glyco_trans_29"/>
</dbReference>
<reference evidence="9 10" key="1">
    <citation type="submission" date="2020-05" db="EMBL/GenBank/DDBJ databases">
        <title>Horizontal transmission and recombination maintain forever young bacterial symbiont genomes.</title>
        <authorList>
            <person name="Russell S.L."/>
            <person name="Pepper-Tunick E."/>
            <person name="Svedberg J."/>
            <person name="Byrne A."/>
            <person name="Ruelas Castillo J."/>
            <person name="Vollmers C."/>
            <person name="Beinart R.A."/>
            <person name="Corbett-Detig R."/>
        </authorList>
    </citation>
    <scope>NUCLEOTIDE SEQUENCE [LARGE SCALE GENOMIC DNA]</scope>
    <source>
        <strain evidence="9">Santa_Monica_outfall</strain>
    </source>
</reference>
<keyword evidence="10" id="KW-1185">Reference proteome</keyword>
<dbReference type="Proteomes" id="UP000509658">
    <property type="component" value="Chromosome"/>
</dbReference>
<dbReference type="InterPro" id="IPR038578">
    <property type="entry name" value="GT29-like_sf"/>
</dbReference>
<evidence type="ECO:0000256" key="7">
    <source>
        <dbReference type="ARBA" id="ARBA00023136"/>
    </source>
</evidence>
<dbReference type="GO" id="GO:0012505">
    <property type="term" value="C:endomembrane system"/>
    <property type="evidence" value="ECO:0007669"/>
    <property type="project" value="UniProtKB-SubCell"/>
</dbReference>
<dbReference type="Pfam" id="PF00777">
    <property type="entry name" value="Glyco_transf_29"/>
    <property type="match status" value="1"/>
</dbReference>
<keyword evidence="5" id="KW-0812">Transmembrane</keyword>
<organism evidence="9 10">
    <name type="scientific">Candidatus Reidiella endopervernicosa</name>
    <dbReference type="NCBI Taxonomy" id="2738883"/>
    <lineage>
        <taxon>Bacteria</taxon>
        <taxon>Pseudomonadati</taxon>
        <taxon>Pseudomonadota</taxon>
        <taxon>Gammaproteobacteria</taxon>
        <taxon>Candidatus Reidiella</taxon>
    </lineage>
</organism>
<dbReference type="AlphaFoldDB" id="A0A6N0HSJ0"/>
<dbReference type="KEGG" id="rev:HUE57_01840"/>
<dbReference type="EMBL" id="CP054491">
    <property type="protein sequence ID" value="QKQ25167.1"/>
    <property type="molecule type" value="Genomic_DNA"/>
</dbReference>
<evidence type="ECO:0000313" key="9">
    <source>
        <dbReference type="EMBL" id="QKQ25167.1"/>
    </source>
</evidence>
<sequence length="254" mass="29339">MSVERSKPRLMIVGSAPLFPCGPFGSPYSPSYTNRFIDSSDLVVRFNNVKNADTPGVGTRTDLLVVCNIGSVGERYATSRKVDHPLAQQVEEILFVMREGDDYHTPPSTEPSAVNRDNDITLTQRIIDFQAWNDKQISYLSPELRYEIYNRLNNATPSRVVPSTGLLGIEQLLHDDRFANYEKFIIGFDFEGWHGHAFDIEKQICNGHIQKGTLQRVPEMRRRFDWIEWLQYKNLRSLVSHQIRLLKANRRKNR</sequence>
<keyword evidence="6" id="KW-1133">Transmembrane helix</keyword>
<evidence type="ECO:0000256" key="1">
    <source>
        <dbReference type="ARBA" id="ARBA00004167"/>
    </source>
</evidence>
<dbReference type="Gene3D" id="3.90.1480.20">
    <property type="entry name" value="Glycosyl transferase family 29"/>
    <property type="match status" value="1"/>
</dbReference>
<keyword evidence="8" id="KW-0325">Glycoprotein</keyword>
<dbReference type="GO" id="GO:0008373">
    <property type="term" value="F:sialyltransferase activity"/>
    <property type="evidence" value="ECO:0007669"/>
    <property type="project" value="InterPro"/>
</dbReference>
<proteinExistence type="predicted"/>
<evidence type="ECO:0000313" key="10">
    <source>
        <dbReference type="Proteomes" id="UP000509658"/>
    </source>
</evidence>
<keyword evidence="7" id="KW-0472">Membrane</keyword>
<gene>
    <name evidence="9" type="ORF">HUE57_01840</name>
</gene>
<keyword evidence="3" id="KW-0328">Glycosyltransferase</keyword>
<comment type="subcellular location">
    <subcellularLocation>
        <location evidence="2">Endomembrane system</location>
    </subcellularLocation>
    <subcellularLocation>
        <location evidence="1">Membrane</location>
        <topology evidence="1">Single-pass membrane protein</topology>
    </subcellularLocation>
</comment>
<evidence type="ECO:0000256" key="4">
    <source>
        <dbReference type="ARBA" id="ARBA00022679"/>
    </source>
</evidence>
<evidence type="ECO:0000256" key="8">
    <source>
        <dbReference type="ARBA" id="ARBA00023180"/>
    </source>
</evidence>
<evidence type="ECO:0000256" key="2">
    <source>
        <dbReference type="ARBA" id="ARBA00004308"/>
    </source>
</evidence>
<evidence type="ECO:0000256" key="3">
    <source>
        <dbReference type="ARBA" id="ARBA00022676"/>
    </source>
</evidence>
<protein>
    <submittedName>
        <fullName evidence="9">Glycosyltransferase family 29 protein</fullName>
    </submittedName>
</protein>
<name>A0A6N0HSJ0_9GAMM</name>
<keyword evidence="4 9" id="KW-0808">Transferase</keyword>
<accession>A0A6N0HSJ0</accession>